<evidence type="ECO:0000313" key="3">
    <source>
        <dbReference type="RefSeq" id="XP_033358848.1"/>
    </source>
</evidence>
<keyword evidence="1" id="KW-1133">Transmembrane helix</keyword>
<proteinExistence type="predicted"/>
<keyword evidence="1" id="KW-0472">Membrane</keyword>
<reference evidence="3" key="1">
    <citation type="submission" date="2025-08" db="UniProtKB">
        <authorList>
            <consortium name="RefSeq"/>
        </authorList>
    </citation>
    <scope>IDENTIFICATION</scope>
    <source>
        <tissue evidence="3">Muscle</tissue>
    </source>
</reference>
<dbReference type="Proteomes" id="UP000504631">
    <property type="component" value="Unplaced"/>
</dbReference>
<evidence type="ECO:0000313" key="2">
    <source>
        <dbReference type="Proteomes" id="UP000504631"/>
    </source>
</evidence>
<sequence>MHIFISVKNYLYMYLVSYLYSPLLNMTSFLALLDPLPRWWGEGEVGRRRRTSGRRKERKRNKSNKQIIRSIQATFLTLACLIMLMKFNYNSFWNDILLCILDGFSMLNEKNKSNKERRRKKWEKEREDKSKKRKKRLFKYDRLYAVLFFT</sequence>
<evidence type="ECO:0000256" key="1">
    <source>
        <dbReference type="SAM" id="Phobius"/>
    </source>
</evidence>
<feature type="transmembrane region" description="Helical" evidence="1">
    <location>
        <begin position="67"/>
        <end position="85"/>
    </location>
</feature>
<protein>
    <submittedName>
        <fullName evidence="3">Uncharacterized protein LOC117238225</fullName>
    </submittedName>
</protein>
<organism evidence="2 3">
    <name type="scientific">Bombus vosnesenskii</name>
    <dbReference type="NCBI Taxonomy" id="207650"/>
    <lineage>
        <taxon>Eukaryota</taxon>
        <taxon>Metazoa</taxon>
        <taxon>Ecdysozoa</taxon>
        <taxon>Arthropoda</taxon>
        <taxon>Hexapoda</taxon>
        <taxon>Insecta</taxon>
        <taxon>Pterygota</taxon>
        <taxon>Neoptera</taxon>
        <taxon>Endopterygota</taxon>
        <taxon>Hymenoptera</taxon>
        <taxon>Apocrita</taxon>
        <taxon>Aculeata</taxon>
        <taxon>Apoidea</taxon>
        <taxon>Anthophila</taxon>
        <taxon>Apidae</taxon>
        <taxon>Bombus</taxon>
        <taxon>Pyrobombus</taxon>
    </lineage>
</organism>
<keyword evidence="2" id="KW-1185">Reference proteome</keyword>
<dbReference type="RefSeq" id="XP_033358848.1">
    <property type="nucleotide sequence ID" value="XM_033502957.1"/>
</dbReference>
<dbReference type="KEGG" id="bvk:117238225"/>
<keyword evidence="1" id="KW-0812">Transmembrane</keyword>
<gene>
    <name evidence="3" type="primary">LOC117238225</name>
</gene>
<name>A0A6J3KZQ7_9HYME</name>
<accession>A0A6J3KZQ7</accession>
<dbReference type="AlphaFoldDB" id="A0A6J3KZQ7"/>
<dbReference type="GeneID" id="117238225"/>
<feature type="transmembrane region" description="Helical" evidence="1">
    <location>
        <begin position="12"/>
        <end position="33"/>
    </location>
</feature>